<dbReference type="GO" id="GO:0009060">
    <property type="term" value="P:aerobic respiration"/>
    <property type="evidence" value="ECO:0007669"/>
    <property type="project" value="TreeGrafter"/>
</dbReference>
<feature type="transmembrane region" description="Helical" evidence="10">
    <location>
        <begin position="6"/>
        <end position="23"/>
    </location>
</feature>
<evidence type="ECO:0000256" key="8">
    <source>
        <dbReference type="RuleBase" id="RU000471"/>
    </source>
</evidence>
<dbReference type="AlphaFoldDB" id="A0A6C0SS61"/>
<feature type="transmembrane region" description="Helical" evidence="10">
    <location>
        <begin position="139"/>
        <end position="157"/>
    </location>
</feature>
<keyword evidence="5 8" id="KW-0812">Transmembrane</keyword>
<feature type="transmembrane region" description="Helical" evidence="10">
    <location>
        <begin position="219"/>
        <end position="242"/>
    </location>
</feature>
<organism evidence="11">
    <name type="scientific">Tyrophagus putrescentiae</name>
    <name type="common">Mold mite</name>
    <name type="synonym">Acarus putrescentiae</name>
    <dbReference type="NCBI Taxonomy" id="59818"/>
    <lineage>
        <taxon>Eukaryota</taxon>
        <taxon>Metazoa</taxon>
        <taxon>Ecdysozoa</taxon>
        <taxon>Arthropoda</taxon>
        <taxon>Chelicerata</taxon>
        <taxon>Arachnida</taxon>
        <taxon>Acari</taxon>
        <taxon>Acariformes</taxon>
        <taxon>Sarcoptiformes</taxon>
        <taxon>Astigmata</taxon>
        <taxon>Acaroidea</taxon>
        <taxon>Acaridae</taxon>
        <taxon>Tyrophaginae</taxon>
        <taxon>Tyrophagus</taxon>
    </lineage>
</organism>
<keyword evidence="8" id="KW-0520">NAD</keyword>
<dbReference type="PANTHER" id="PTHR11432:SF3">
    <property type="entry name" value="NADH-UBIQUINONE OXIDOREDUCTASE CHAIN 1"/>
    <property type="match status" value="1"/>
</dbReference>
<evidence type="ECO:0000313" key="11">
    <source>
        <dbReference type="EMBL" id="QIA92561.1"/>
    </source>
</evidence>
<name>A0A6C0SS61_TYRPU</name>
<feature type="transmembrane region" description="Helical" evidence="10">
    <location>
        <begin position="100"/>
        <end position="118"/>
    </location>
</feature>
<feature type="transmembrane region" description="Helical" evidence="10">
    <location>
        <begin position="248"/>
        <end position="266"/>
    </location>
</feature>
<comment type="subcellular location">
    <subcellularLocation>
        <location evidence="1">Membrane</location>
        <topology evidence="1">Multi-pass membrane protein</topology>
    </subcellularLocation>
    <subcellularLocation>
        <location evidence="8">Mitochondrion inner membrane</location>
        <topology evidence="8">Multi-pass membrane protein</topology>
    </subcellularLocation>
</comment>
<proteinExistence type="inferred from homology"/>
<dbReference type="Pfam" id="PF00146">
    <property type="entry name" value="NADHdh"/>
    <property type="match status" value="1"/>
</dbReference>
<keyword evidence="9 11" id="KW-0496">Mitochondrion</keyword>
<keyword evidence="4" id="KW-0813">Transport</keyword>
<keyword evidence="6 10" id="KW-1133">Transmembrane helix</keyword>
<dbReference type="EC" id="7.1.1.2" evidence="9"/>
<sequence length="298" mass="34378">MYTLDFVISTVGMLLSVAFFTLMERKIMGLMHYRVGPNKVVEWGVSQPIADALKLLTKEYQKFTMSRLMMYYLGPLISLLLALLYWGFYEYSYSYITGSMKIMVIFSIMSLSAYGFLLTSWGSNSKYALLGGYRTVAQIISYEVCLMFLVLIMFYITKSYSVENIALSQSGVWFMLYSLPLFITWVMMCMAESSRTPFDHAESESELVSGYNVEYGGGFFVLAFVSEYGMIIFLSFITSMLFLGMNNMMLKTFLICIVYVWVRCAFPRVRYDKLMMMCWKKLLPYSLAMVALSSCYLL</sequence>
<evidence type="ECO:0000256" key="9">
    <source>
        <dbReference type="RuleBase" id="RU000473"/>
    </source>
</evidence>
<gene>
    <name evidence="11" type="primary">ND1</name>
</gene>
<comment type="similarity">
    <text evidence="2 8">Belongs to the complex I subunit 1 family.</text>
</comment>
<keyword evidence="7 10" id="KW-0472">Membrane</keyword>
<accession>A0A6C0SS61</accession>
<evidence type="ECO:0000256" key="7">
    <source>
        <dbReference type="ARBA" id="ARBA00023136"/>
    </source>
</evidence>
<evidence type="ECO:0000256" key="6">
    <source>
        <dbReference type="ARBA" id="ARBA00022989"/>
    </source>
</evidence>
<dbReference type="InterPro" id="IPR001694">
    <property type="entry name" value="NADH_UbQ_OxRdtase_su1/FPO"/>
</dbReference>
<evidence type="ECO:0000256" key="1">
    <source>
        <dbReference type="ARBA" id="ARBA00004141"/>
    </source>
</evidence>
<geneLocation type="mitochondrion" evidence="11"/>
<dbReference type="PANTHER" id="PTHR11432">
    <property type="entry name" value="NADH DEHYDROGENASE SUBUNIT 1"/>
    <property type="match status" value="1"/>
</dbReference>
<reference evidence="11" key="1">
    <citation type="submission" date="2019-01" db="EMBL/GenBank/DDBJ databases">
        <authorList>
            <person name="Sun E."/>
            <person name="Fang W."/>
        </authorList>
    </citation>
    <scope>NUCLEOTIDE SEQUENCE</scope>
</reference>
<feature type="transmembrane region" description="Helical" evidence="10">
    <location>
        <begin position="172"/>
        <end position="191"/>
    </location>
</feature>
<evidence type="ECO:0000256" key="2">
    <source>
        <dbReference type="ARBA" id="ARBA00010535"/>
    </source>
</evidence>
<evidence type="ECO:0000256" key="3">
    <source>
        <dbReference type="ARBA" id="ARBA00021009"/>
    </source>
</evidence>
<comment type="catalytic activity">
    <reaction evidence="9">
        <text>a ubiquinone + NADH + 5 H(+)(in) = a ubiquinol + NAD(+) + 4 H(+)(out)</text>
        <dbReference type="Rhea" id="RHEA:29091"/>
        <dbReference type="Rhea" id="RHEA-COMP:9565"/>
        <dbReference type="Rhea" id="RHEA-COMP:9566"/>
        <dbReference type="ChEBI" id="CHEBI:15378"/>
        <dbReference type="ChEBI" id="CHEBI:16389"/>
        <dbReference type="ChEBI" id="CHEBI:17976"/>
        <dbReference type="ChEBI" id="CHEBI:57540"/>
        <dbReference type="ChEBI" id="CHEBI:57945"/>
        <dbReference type="EC" id="7.1.1.2"/>
    </reaction>
</comment>
<evidence type="ECO:0000256" key="10">
    <source>
        <dbReference type="SAM" id="Phobius"/>
    </source>
</evidence>
<dbReference type="GO" id="GO:0008137">
    <property type="term" value="F:NADH dehydrogenase (ubiquinone) activity"/>
    <property type="evidence" value="ECO:0007669"/>
    <property type="project" value="UniProtKB-EC"/>
</dbReference>
<evidence type="ECO:0000256" key="5">
    <source>
        <dbReference type="ARBA" id="ARBA00022692"/>
    </source>
</evidence>
<dbReference type="GO" id="GO:0005743">
    <property type="term" value="C:mitochondrial inner membrane"/>
    <property type="evidence" value="ECO:0007669"/>
    <property type="project" value="UniProtKB-SubCell"/>
</dbReference>
<protein>
    <recommendedName>
        <fullName evidence="3 9">NADH-ubiquinone oxidoreductase chain 1</fullName>
        <ecNumber evidence="9">7.1.1.2</ecNumber>
    </recommendedName>
</protein>
<feature type="transmembrane region" description="Helical" evidence="10">
    <location>
        <begin position="68"/>
        <end position="88"/>
    </location>
</feature>
<dbReference type="GO" id="GO:0003954">
    <property type="term" value="F:NADH dehydrogenase activity"/>
    <property type="evidence" value="ECO:0007669"/>
    <property type="project" value="TreeGrafter"/>
</dbReference>
<keyword evidence="9" id="KW-0830">Ubiquinone</keyword>
<evidence type="ECO:0000256" key="4">
    <source>
        <dbReference type="ARBA" id="ARBA00022448"/>
    </source>
</evidence>
<dbReference type="EMBL" id="MK393792">
    <property type="protein sequence ID" value="QIA92561.1"/>
    <property type="molecule type" value="Genomic_DNA"/>
</dbReference>